<organism evidence="9 10">
    <name type="scientific">Massilia soli</name>
    <dbReference type="NCBI Taxonomy" id="2792854"/>
    <lineage>
        <taxon>Bacteria</taxon>
        <taxon>Pseudomonadati</taxon>
        <taxon>Pseudomonadota</taxon>
        <taxon>Betaproteobacteria</taxon>
        <taxon>Burkholderiales</taxon>
        <taxon>Oxalobacteraceae</taxon>
        <taxon>Telluria group</taxon>
        <taxon>Massilia</taxon>
    </lineage>
</organism>
<sequence>MTFDRIKRMFAHRALGGRDAPEREAVASADREIPSVNAPRRGSKVTSALALAFIACMGLYLIYQLNTGATRQEKIAKKKEADVARANTIGGALPAIMVPPLPAERPINTPDDADATGVHLVGGMLDAPDRPPPPEDTLQAPATGTTPAAAPPPLTPQQVARLRKQRGALTVELEGDTAIARTAIPEMGAMNLPFTAGAAESGMPLQLASNTATSGQSQSGDELHASLQPTITRATQAAMLPDPSYLITKGASMDCVLETRIDSTVPGMTSCVLSRPMYSSNRKLVLLDAGSKIVGQYAGGLKQGQARIFVLWTRIETPQGIVIQLDSPGTDALGAGGLNGYVDTHFWQRFGGAILLSLIDDALTIAADRSDSASTTINLSTTQAAAQNMATEALKGSINIPPTLRKNHGDQINVFVARDLDFRSVYDIRAQ</sequence>
<proteinExistence type="inferred from homology"/>
<dbReference type="NCBIfam" id="NF038091">
    <property type="entry name" value="T4SS_VirB10"/>
    <property type="match status" value="1"/>
</dbReference>
<feature type="transmembrane region" description="Helical" evidence="8">
    <location>
        <begin position="45"/>
        <end position="63"/>
    </location>
</feature>
<name>A0ABS7SLT2_9BURK</name>
<keyword evidence="10" id="KW-1185">Reference proteome</keyword>
<reference evidence="9 10" key="2">
    <citation type="submission" date="2021-08" db="EMBL/GenBank/DDBJ databases">
        <title>Massilia sp. R798.</title>
        <authorList>
            <person name="Baek J.H."/>
            <person name="Jung H.S."/>
            <person name="Kim K.R."/>
            <person name="Jeon C.O."/>
        </authorList>
    </citation>
    <scope>NUCLEOTIDE SEQUENCE [LARGE SCALE GENOMIC DNA]</scope>
    <source>
        <strain evidence="9 10">R798</strain>
    </source>
</reference>
<protein>
    <submittedName>
        <fullName evidence="9">Type IV secretion system protein VirB10</fullName>
    </submittedName>
</protein>
<comment type="similarity">
    <text evidence="2">Belongs to the TrbI/VirB10 family.</text>
</comment>
<evidence type="ECO:0000313" key="9">
    <source>
        <dbReference type="EMBL" id="MBZ2207143.1"/>
    </source>
</evidence>
<keyword evidence="5 8" id="KW-1133">Transmembrane helix</keyword>
<evidence type="ECO:0000256" key="5">
    <source>
        <dbReference type="ARBA" id="ARBA00022989"/>
    </source>
</evidence>
<keyword evidence="4 8" id="KW-0812">Transmembrane</keyword>
<accession>A0ABS7SLT2</accession>
<comment type="caution">
    <text evidence="9">The sequence shown here is derived from an EMBL/GenBank/DDBJ whole genome shotgun (WGS) entry which is preliminary data.</text>
</comment>
<keyword evidence="3" id="KW-1003">Cell membrane</keyword>
<dbReference type="CDD" id="cd16429">
    <property type="entry name" value="VirB10"/>
    <property type="match status" value="1"/>
</dbReference>
<evidence type="ECO:0000256" key="7">
    <source>
        <dbReference type="SAM" id="MobiDB-lite"/>
    </source>
</evidence>
<dbReference type="InterPro" id="IPR042217">
    <property type="entry name" value="T4SS_VirB10/TrbI"/>
</dbReference>
<dbReference type="EMBL" id="JAFBIL020000003">
    <property type="protein sequence ID" value="MBZ2207143.1"/>
    <property type="molecule type" value="Genomic_DNA"/>
</dbReference>
<gene>
    <name evidence="9" type="primary">virB10</name>
    <name evidence="9" type="ORF">I4X03_007705</name>
</gene>
<dbReference type="RefSeq" id="WP_223467646.1">
    <property type="nucleotide sequence ID" value="NZ_JAFBIL020000003.1"/>
</dbReference>
<evidence type="ECO:0000256" key="6">
    <source>
        <dbReference type="ARBA" id="ARBA00023136"/>
    </source>
</evidence>
<dbReference type="Gene3D" id="2.40.128.260">
    <property type="entry name" value="Type IV secretion system, VirB10/TraB/TrbI"/>
    <property type="match status" value="2"/>
</dbReference>
<dbReference type="Pfam" id="PF03743">
    <property type="entry name" value="TrbI"/>
    <property type="match status" value="1"/>
</dbReference>
<comment type="subcellular location">
    <subcellularLocation>
        <location evidence="1">Cell membrane</location>
        <topology evidence="1">Single-pass membrane protein</topology>
    </subcellularLocation>
</comment>
<keyword evidence="6 8" id="KW-0472">Membrane</keyword>
<reference evidence="9 10" key="1">
    <citation type="submission" date="2021-01" db="EMBL/GenBank/DDBJ databases">
        <authorList>
            <person name="Ruan W."/>
            <person name="Khan S.A."/>
            <person name="Jeon C.O."/>
        </authorList>
    </citation>
    <scope>NUCLEOTIDE SEQUENCE [LARGE SCALE GENOMIC DNA]</scope>
    <source>
        <strain evidence="9 10">R798</strain>
    </source>
</reference>
<evidence type="ECO:0000256" key="1">
    <source>
        <dbReference type="ARBA" id="ARBA00004162"/>
    </source>
</evidence>
<dbReference type="InterPro" id="IPR047695">
    <property type="entry name" value="T4SS_VirB10/PtlG"/>
</dbReference>
<evidence type="ECO:0000256" key="3">
    <source>
        <dbReference type="ARBA" id="ARBA00022475"/>
    </source>
</evidence>
<evidence type="ECO:0000256" key="2">
    <source>
        <dbReference type="ARBA" id="ARBA00010265"/>
    </source>
</evidence>
<dbReference type="InterPro" id="IPR005498">
    <property type="entry name" value="T4SS_VirB10/TraB/TrbI"/>
</dbReference>
<evidence type="ECO:0000256" key="4">
    <source>
        <dbReference type="ARBA" id="ARBA00022692"/>
    </source>
</evidence>
<dbReference type="Proteomes" id="UP000809349">
    <property type="component" value="Unassembled WGS sequence"/>
</dbReference>
<evidence type="ECO:0000313" key="10">
    <source>
        <dbReference type="Proteomes" id="UP000809349"/>
    </source>
</evidence>
<evidence type="ECO:0000256" key="8">
    <source>
        <dbReference type="SAM" id="Phobius"/>
    </source>
</evidence>
<feature type="compositionally biased region" description="Low complexity" evidence="7">
    <location>
        <begin position="137"/>
        <end position="148"/>
    </location>
</feature>
<feature type="region of interest" description="Disordered" evidence="7">
    <location>
        <begin position="125"/>
        <end position="154"/>
    </location>
</feature>